<keyword evidence="1" id="KW-1133">Transmembrane helix</keyword>
<gene>
    <name evidence="2" type="ORF">FPQ13_08595</name>
</gene>
<reference evidence="2 3" key="1">
    <citation type="submission" date="2019-07" db="EMBL/GenBank/DDBJ databases">
        <title>Allobacillus sp. nov. SKP isolated from shrimp paste of Euphausiacea.</title>
        <authorList>
            <person name="Kanchanasin P."/>
            <person name="Tanasupawat S."/>
            <person name="Shi W."/>
            <person name="Wu L."/>
            <person name="Ma J."/>
        </authorList>
    </citation>
    <scope>NUCLEOTIDE SEQUENCE [LARGE SCALE GENOMIC DNA]</scope>
    <source>
        <strain evidence="2 3">SKP4-8</strain>
    </source>
</reference>
<dbReference type="EMBL" id="VMHE01000014">
    <property type="protein sequence ID" value="TSJ63651.1"/>
    <property type="molecule type" value="Genomic_DNA"/>
</dbReference>
<dbReference type="OrthoDB" id="2970391at2"/>
<comment type="caution">
    <text evidence="2">The sequence shown here is derived from an EMBL/GenBank/DDBJ whole genome shotgun (WGS) entry which is preliminary data.</text>
</comment>
<protein>
    <submittedName>
        <fullName evidence="2">Uncharacterized protein</fullName>
    </submittedName>
</protein>
<feature type="transmembrane region" description="Helical" evidence="1">
    <location>
        <begin position="35"/>
        <end position="62"/>
    </location>
</feature>
<keyword evidence="3" id="KW-1185">Reference proteome</keyword>
<keyword evidence="1" id="KW-0472">Membrane</keyword>
<accession>A0A556PGZ6</accession>
<keyword evidence="1" id="KW-0812">Transmembrane</keyword>
<evidence type="ECO:0000256" key="1">
    <source>
        <dbReference type="SAM" id="Phobius"/>
    </source>
</evidence>
<feature type="transmembrane region" description="Helical" evidence="1">
    <location>
        <begin position="12"/>
        <end position="29"/>
    </location>
</feature>
<evidence type="ECO:0000313" key="2">
    <source>
        <dbReference type="EMBL" id="TSJ63651.1"/>
    </source>
</evidence>
<dbReference type="Proteomes" id="UP000316425">
    <property type="component" value="Unassembled WGS sequence"/>
</dbReference>
<proteinExistence type="predicted"/>
<organism evidence="2 3">
    <name type="scientific">Allobacillus salarius</name>
    <dbReference type="NCBI Taxonomy" id="1955272"/>
    <lineage>
        <taxon>Bacteria</taxon>
        <taxon>Bacillati</taxon>
        <taxon>Bacillota</taxon>
        <taxon>Bacilli</taxon>
        <taxon>Bacillales</taxon>
        <taxon>Bacillaceae</taxon>
        <taxon>Allobacillus</taxon>
    </lineage>
</organism>
<name>A0A556PGZ6_9BACI</name>
<dbReference type="AlphaFoldDB" id="A0A556PGZ6"/>
<sequence length="72" mass="8476">MASRSKLKDPGLILMIFLVLYALLVFVWWPADVYVYGISLVGWLMFAGLFFWFLLAIVYVIWIEKIEDRNNS</sequence>
<evidence type="ECO:0000313" key="3">
    <source>
        <dbReference type="Proteomes" id="UP000316425"/>
    </source>
</evidence>
<dbReference type="RefSeq" id="WP_144088935.1">
    <property type="nucleotide sequence ID" value="NZ_VMHE01000014.1"/>
</dbReference>